<feature type="compositionally biased region" description="Polar residues" evidence="1">
    <location>
        <begin position="139"/>
        <end position="148"/>
    </location>
</feature>
<feature type="compositionally biased region" description="Basic and acidic residues" evidence="1">
    <location>
        <begin position="290"/>
        <end position="306"/>
    </location>
</feature>
<feature type="region of interest" description="Disordered" evidence="1">
    <location>
        <begin position="43"/>
        <end position="169"/>
    </location>
</feature>
<feature type="region of interest" description="Disordered" evidence="1">
    <location>
        <begin position="249"/>
        <end position="282"/>
    </location>
</feature>
<evidence type="ECO:0000256" key="1">
    <source>
        <dbReference type="SAM" id="MobiDB-lite"/>
    </source>
</evidence>
<evidence type="ECO:0000313" key="2">
    <source>
        <dbReference type="EMBL" id="KAL3396023.1"/>
    </source>
</evidence>
<feature type="region of interest" description="Disordered" evidence="1">
    <location>
        <begin position="287"/>
        <end position="306"/>
    </location>
</feature>
<comment type="caution">
    <text evidence="2">The sequence shown here is derived from an EMBL/GenBank/DDBJ whole genome shotgun (WGS) entry which is preliminary data.</text>
</comment>
<feature type="compositionally biased region" description="Basic residues" evidence="1">
    <location>
        <begin position="97"/>
        <end position="106"/>
    </location>
</feature>
<reference evidence="2 3" key="1">
    <citation type="journal article" date="2024" name="bioRxiv">
        <title>A reference genome for Trichogramma kaykai: A tiny desert-dwelling parasitoid wasp with competing sex-ratio distorters.</title>
        <authorList>
            <person name="Culotta J."/>
            <person name="Lindsey A.R."/>
        </authorList>
    </citation>
    <scope>NUCLEOTIDE SEQUENCE [LARGE SCALE GENOMIC DNA]</scope>
    <source>
        <strain evidence="2 3">KSX58</strain>
    </source>
</reference>
<keyword evidence="3" id="KW-1185">Reference proteome</keyword>
<protein>
    <submittedName>
        <fullName evidence="2">Uncharacterized protein</fullName>
    </submittedName>
</protein>
<dbReference type="EMBL" id="JBJJXI010000074">
    <property type="protein sequence ID" value="KAL3396023.1"/>
    <property type="molecule type" value="Genomic_DNA"/>
</dbReference>
<gene>
    <name evidence="2" type="ORF">TKK_009896</name>
</gene>
<accession>A0ABD2WSB0</accession>
<organism evidence="2 3">
    <name type="scientific">Trichogramma kaykai</name>
    <dbReference type="NCBI Taxonomy" id="54128"/>
    <lineage>
        <taxon>Eukaryota</taxon>
        <taxon>Metazoa</taxon>
        <taxon>Ecdysozoa</taxon>
        <taxon>Arthropoda</taxon>
        <taxon>Hexapoda</taxon>
        <taxon>Insecta</taxon>
        <taxon>Pterygota</taxon>
        <taxon>Neoptera</taxon>
        <taxon>Endopterygota</taxon>
        <taxon>Hymenoptera</taxon>
        <taxon>Apocrita</taxon>
        <taxon>Proctotrupomorpha</taxon>
        <taxon>Chalcidoidea</taxon>
        <taxon>Trichogrammatidae</taxon>
        <taxon>Trichogramma</taxon>
    </lineage>
</organism>
<evidence type="ECO:0000313" key="3">
    <source>
        <dbReference type="Proteomes" id="UP001627154"/>
    </source>
</evidence>
<sequence>MSKSNKDRTKKCPTLRYREKQDRLLQELYDGFEKLMQGDCERKCKKNRKKARRRQSSPEGACGGVSEDEQRNVPRNQAESSDSEDEDPRPGCSRDPPRRRKCRHQRTCPERSSDSSSCSPQLQEKPRKRKPCPKKCDPNGSSLQSSVGSPKKELCESKRNKAKPPCDEIPQIQRLRIQLIDKVRKKAPDVQEQVKRAIRMMNLEELKKFHKKTRDQEDFTKAQCDQFQRMYDEWKNSIKVKESVPRSIKGPVGDYWDRRQNEPTTCPGRKRQRLLPTPREQRRVTALLEEGLKEPEKDRLSRRCRR</sequence>
<dbReference type="Proteomes" id="UP001627154">
    <property type="component" value="Unassembled WGS sequence"/>
</dbReference>
<feature type="compositionally biased region" description="Basic and acidic residues" evidence="1">
    <location>
        <begin position="150"/>
        <end position="159"/>
    </location>
</feature>
<dbReference type="AlphaFoldDB" id="A0ABD2WSB0"/>
<proteinExistence type="predicted"/>
<feature type="compositionally biased region" description="Basic residues" evidence="1">
    <location>
        <begin position="43"/>
        <end position="55"/>
    </location>
</feature>
<name>A0ABD2WSB0_9HYME</name>